<feature type="compositionally biased region" description="Basic and acidic residues" evidence="1">
    <location>
        <begin position="1"/>
        <end position="11"/>
    </location>
</feature>
<feature type="region of interest" description="Disordered" evidence="1">
    <location>
        <begin position="50"/>
        <end position="84"/>
    </location>
</feature>
<reference evidence="2 4" key="1">
    <citation type="submission" date="2017-02" db="EMBL/GenBank/DDBJ databases">
        <title>zhang.</title>
        <authorList>
            <person name="Zhang H."/>
        </authorList>
    </citation>
    <scope>NUCLEOTIDE SEQUENCE [LARGE SCALE GENOMIC DNA]</scope>
    <source>
        <strain evidence="2 4">RZS01</strain>
        <plasmid evidence="2">pKNA01</plasmid>
        <plasmid evidence="4">pkna01</plasmid>
    </source>
</reference>
<evidence type="ECO:0000313" key="3">
    <source>
        <dbReference type="EMBL" id="PYD66306.1"/>
    </source>
</evidence>
<dbReference type="AlphaFoldDB" id="A0A9N7D0B2"/>
<dbReference type="RefSeq" id="WP_078528408.1">
    <property type="nucleotide sequence ID" value="NZ_CP134888.1"/>
</dbReference>
<protein>
    <submittedName>
        <fullName evidence="2">Uncharacterized protein</fullName>
    </submittedName>
</protein>
<dbReference type="EMBL" id="CP019876">
    <property type="protein sequence ID" value="AQU89236.1"/>
    <property type="molecule type" value="Genomic_DNA"/>
</dbReference>
<dbReference type="Proteomes" id="UP000189683">
    <property type="component" value="Plasmid pKNA01"/>
</dbReference>
<evidence type="ECO:0000256" key="1">
    <source>
        <dbReference type="SAM" id="MobiDB-lite"/>
    </source>
</evidence>
<dbReference type="EMBL" id="NIRT01000013">
    <property type="protein sequence ID" value="PYD66306.1"/>
    <property type="molecule type" value="Genomic_DNA"/>
</dbReference>
<geneLocation type="plasmid" evidence="4">
    <name>pkna01</name>
</geneLocation>
<dbReference type="Proteomes" id="UP000247512">
    <property type="component" value="Unassembled WGS sequence"/>
</dbReference>
<keyword evidence="5" id="KW-1185">Reference proteome</keyword>
<evidence type="ECO:0000313" key="4">
    <source>
        <dbReference type="Proteomes" id="UP000189683"/>
    </source>
</evidence>
<feature type="region of interest" description="Disordered" evidence="1">
    <location>
        <begin position="1"/>
        <end position="21"/>
    </location>
</feature>
<accession>A0A9N7D0B2</accession>
<gene>
    <name evidence="2" type="ORF">B0W47_16785</name>
    <name evidence="3" type="ORF">CDI09_09160</name>
</gene>
<keyword evidence="2" id="KW-0614">Plasmid</keyword>
<dbReference type="KEGG" id="kna:B0W47_16785"/>
<sequence length="122" mass="13686">MNDSHKNKDEPGIDEDVNIIPEDMPDIAEMTDFSLSDEAKEAREAMQNDIPDDFHEGIPEDVMSSIPDFHDDVPDDMQENTDGMPDINEIRELVSDIKVSSLSDEIADLITNEVDNSDNTSF</sequence>
<evidence type="ECO:0000313" key="2">
    <source>
        <dbReference type="EMBL" id="AQU89236.1"/>
    </source>
</evidence>
<organism evidence="2 4">
    <name type="scientific">Komagataeibacter nataicola</name>
    <dbReference type="NCBI Taxonomy" id="265960"/>
    <lineage>
        <taxon>Bacteria</taxon>
        <taxon>Pseudomonadati</taxon>
        <taxon>Pseudomonadota</taxon>
        <taxon>Alphaproteobacteria</taxon>
        <taxon>Acetobacterales</taxon>
        <taxon>Acetobacteraceae</taxon>
        <taxon>Komagataeibacter</taxon>
    </lineage>
</organism>
<geneLocation type="plasmid" evidence="2">
    <name>pKNA01</name>
</geneLocation>
<reference evidence="3 5" key="2">
    <citation type="submission" date="2017-06" db="EMBL/GenBank/DDBJ databases">
        <title>A draft genome sequence of Komagataeibacter nataicola LMG 1536.</title>
        <authorList>
            <person name="Skraban J."/>
            <person name="Cleenwerck I."/>
            <person name="Vandamme P."/>
            <person name="Trcek J."/>
        </authorList>
    </citation>
    <scope>NUCLEOTIDE SEQUENCE [LARGE SCALE GENOMIC DNA]</scope>
    <source>
        <strain evidence="3 5">LMG 1536</strain>
    </source>
</reference>
<proteinExistence type="predicted"/>
<name>A0A9N7D0B2_9PROT</name>
<evidence type="ECO:0000313" key="5">
    <source>
        <dbReference type="Proteomes" id="UP000247512"/>
    </source>
</evidence>